<evidence type="ECO:0000256" key="3">
    <source>
        <dbReference type="ARBA" id="ARBA00006677"/>
    </source>
</evidence>
<reference evidence="12" key="1">
    <citation type="journal article" date="2015" name="Genome Announc.">
        <title>Draft genome sequence of Talaromyces cellulolyticus strain Y-94, a source of lignocellulosic biomass-degrading enzymes.</title>
        <authorList>
            <person name="Fujii T."/>
            <person name="Koike H."/>
            <person name="Sawayama S."/>
            <person name="Yano S."/>
            <person name="Inoue H."/>
        </authorList>
    </citation>
    <scope>NUCLEOTIDE SEQUENCE [LARGE SCALE GENOMIC DNA]</scope>
    <source>
        <strain evidence="12">Y-94</strain>
    </source>
</reference>
<evidence type="ECO:0000256" key="9">
    <source>
        <dbReference type="SAM" id="MobiDB-lite"/>
    </source>
</evidence>
<evidence type="ECO:0000313" key="11">
    <source>
        <dbReference type="EMBL" id="GAM41457.1"/>
    </source>
</evidence>
<dbReference type="CDD" id="cd01389">
    <property type="entry name" value="HMG-box_ROX1-like"/>
    <property type="match status" value="1"/>
</dbReference>
<dbReference type="SUPFAM" id="SSF158573">
    <property type="entry name" value="GINS helical bundle-like"/>
    <property type="match status" value="1"/>
</dbReference>
<dbReference type="Pfam" id="PF24997">
    <property type="entry name" value="PSF1_C"/>
    <property type="match status" value="1"/>
</dbReference>
<protein>
    <recommendedName>
        <fullName evidence="4 8">DNA replication complex GINS protein PSF1</fullName>
    </recommendedName>
</protein>
<dbReference type="AlphaFoldDB" id="A0A6V8HI46"/>
<keyword evidence="7" id="KW-0238">DNA-binding</keyword>
<sequence>MAISRISSLPSYVGSPSFASDTASTITIDDAPQFEPVGHGLSPENGILTTRSGRTFKFPPALGLRNMNNENKVRVLKTPRVRRRPKAVKADKGANIDLPAPLSQLTENLHHVPIKDMEAWVNRPAEVRRQEAQKKGKIARPMNSFMMYRSAYADRVKEWCAQNNHQFVSQISGLSWPREPPAVREKYELLALVERDNHQKAHPEYKFAPNKTQTPPRKKRSNGNGSDVDDVRYRLGSTASPNPHKLMKIKSEFDSRESTPYDQDPLFPEPYPGRWPMPIGRPLPSRLMSPHEQQNPGAYYMHPHGSFPNMIRSSDDSHAVARPTGYVINNGYSTSSSLASIPGSINQELLRPYGSNSSAASTSTAHNDSNNHSNGSAVTRMDESQLDPQLLTSHQAGLDMRSYNHVSMSTMWPHQDQDLGTYMPMSGPMGNNGYDPLNNSYTMQPLEEGQQVWAPCAEDEGIGGSEVVQHAKRTQSLAHLPPYQTEIVRSVAREVRDLNNDVADHLAPFESADGSQQSSFNPSAQPAIACALLVDHLCMRRNKRCLLAYHRVRAEKLEEMCWKGIDVLEQQQPTTTASAGAAGNNNNGNKEPATEENNATTNTSGQSSLSPEEEEYFRLYSEMLAAYKGQWTDIDLTGSLEPPKDLFIDVRVLKDAGEIQTEYGAINLTKNSQFYVRQGDVERLIAQGYLQRLS</sequence>
<evidence type="ECO:0000259" key="10">
    <source>
        <dbReference type="PROSITE" id="PS50118"/>
    </source>
</evidence>
<dbReference type="FunFam" id="1.20.58.1030:FF:000003">
    <property type="entry name" value="DNA replication complex GINS protein PSF1"/>
    <property type="match status" value="1"/>
</dbReference>
<dbReference type="CDD" id="cd21696">
    <property type="entry name" value="GINS_B_Psf1"/>
    <property type="match status" value="1"/>
</dbReference>
<dbReference type="Proteomes" id="UP000053095">
    <property type="component" value="Unassembled WGS sequence"/>
</dbReference>
<feature type="region of interest" description="Disordered" evidence="9">
    <location>
        <begin position="573"/>
        <end position="612"/>
    </location>
</feature>
<dbReference type="InterPro" id="IPR056783">
    <property type="entry name" value="PSF1_C"/>
</dbReference>
<dbReference type="SMART" id="SM00398">
    <property type="entry name" value="HMG"/>
    <property type="match status" value="1"/>
</dbReference>
<feature type="region of interest" description="Disordered" evidence="9">
    <location>
        <begin position="198"/>
        <end position="245"/>
    </location>
</feature>
<gene>
    <name evidence="11" type="ORF">TCE0_042f14594</name>
</gene>
<comment type="subcellular location">
    <subcellularLocation>
        <location evidence="2 8">Nucleus</location>
    </subcellularLocation>
</comment>
<dbReference type="PANTHER" id="PTHR12914">
    <property type="entry name" value="PARTNER OF SLD5"/>
    <property type="match status" value="1"/>
</dbReference>
<feature type="DNA-binding region" description="HMG box" evidence="7">
    <location>
        <begin position="138"/>
        <end position="206"/>
    </location>
</feature>
<dbReference type="Gene3D" id="1.20.58.1030">
    <property type="match status" value="1"/>
</dbReference>
<evidence type="ECO:0000256" key="8">
    <source>
        <dbReference type="RuleBase" id="RU368085"/>
    </source>
</evidence>
<evidence type="ECO:0000256" key="5">
    <source>
        <dbReference type="ARBA" id="ARBA00022705"/>
    </source>
</evidence>
<dbReference type="EMBL" id="DF933838">
    <property type="protein sequence ID" value="GAM41457.1"/>
    <property type="molecule type" value="Genomic_DNA"/>
</dbReference>
<comment type="caution">
    <text evidence="11">The sequence shown here is derived from an EMBL/GenBank/DDBJ whole genome shotgun (WGS) entry which is preliminary data.</text>
</comment>
<name>A0A6V8HI46_TALPI</name>
<feature type="region of interest" description="Disordered" evidence="9">
    <location>
        <begin position="352"/>
        <end position="385"/>
    </location>
</feature>
<accession>A0A6V8HI46</accession>
<evidence type="ECO:0000313" key="12">
    <source>
        <dbReference type="Proteomes" id="UP000053095"/>
    </source>
</evidence>
<comment type="similarity">
    <text evidence="3 8">Belongs to the GINS1/PSF1 family.</text>
</comment>
<organism evidence="11 12">
    <name type="scientific">Talaromyces pinophilus</name>
    <name type="common">Penicillium pinophilum</name>
    <dbReference type="NCBI Taxonomy" id="128442"/>
    <lineage>
        <taxon>Eukaryota</taxon>
        <taxon>Fungi</taxon>
        <taxon>Dikarya</taxon>
        <taxon>Ascomycota</taxon>
        <taxon>Pezizomycotina</taxon>
        <taxon>Eurotiomycetes</taxon>
        <taxon>Eurotiomycetidae</taxon>
        <taxon>Eurotiales</taxon>
        <taxon>Trichocomaceae</taxon>
        <taxon>Talaromyces</taxon>
        <taxon>Talaromyces sect. Talaromyces</taxon>
    </lineage>
</organism>
<comment type="function">
    <text evidence="1">The GINS complex plays an essential role in the initiation of DNA replication.</text>
</comment>
<dbReference type="PANTHER" id="PTHR12914:SF2">
    <property type="entry name" value="DNA REPLICATION COMPLEX GINS PROTEIN PSF1"/>
    <property type="match status" value="1"/>
</dbReference>
<evidence type="ECO:0000256" key="4">
    <source>
        <dbReference type="ARBA" id="ARBA00015143"/>
    </source>
</evidence>
<proteinExistence type="inferred from homology"/>
<dbReference type="GO" id="GO:0000811">
    <property type="term" value="C:GINS complex"/>
    <property type="evidence" value="ECO:0007669"/>
    <property type="project" value="UniProtKB-UniRule"/>
</dbReference>
<keyword evidence="5 8" id="KW-0235">DNA replication</keyword>
<dbReference type="InterPro" id="IPR021151">
    <property type="entry name" value="GINS_A"/>
</dbReference>
<feature type="domain" description="HMG box" evidence="10">
    <location>
        <begin position="138"/>
        <end position="206"/>
    </location>
</feature>
<dbReference type="GO" id="GO:0003677">
    <property type="term" value="F:DNA binding"/>
    <property type="evidence" value="ECO:0007669"/>
    <property type="project" value="UniProtKB-UniRule"/>
</dbReference>
<dbReference type="InterPro" id="IPR005339">
    <property type="entry name" value="GINS_Psf1"/>
</dbReference>
<dbReference type="PROSITE" id="PS50118">
    <property type="entry name" value="HMG_BOX_2"/>
    <property type="match status" value="1"/>
</dbReference>
<feature type="compositionally biased region" description="Low complexity" evidence="9">
    <location>
        <begin position="355"/>
        <end position="374"/>
    </location>
</feature>
<dbReference type="CDD" id="cd11710">
    <property type="entry name" value="GINS_A_psf1"/>
    <property type="match status" value="1"/>
</dbReference>
<dbReference type="InterPro" id="IPR009071">
    <property type="entry name" value="HMG_box_dom"/>
</dbReference>
<comment type="function">
    <text evidence="8">Required for correct functioning of the GINS complex, a complex that plays an essential role in the initiation of DNA replication, and progression of DNA replication forks. GINS complex seems to bind preferentially to single-stranded DNA.</text>
</comment>
<dbReference type="Gene3D" id="1.10.30.10">
    <property type="entry name" value="High mobility group box domain"/>
    <property type="match status" value="1"/>
</dbReference>
<dbReference type="GO" id="GO:1902983">
    <property type="term" value="P:DNA strand elongation involved in mitotic DNA replication"/>
    <property type="evidence" value="ECO:0007669"/>
    <property type="project" value="TreeGrafter"/>
</dbReference>
<evidence type="ECO:0000256" key="6">
    <source>
        <dbReference type="ARBA" id="ARBA00023242"/>
    </source>
</evidence>
<dbReference type="InterPro" id="IPR036224">
    <property type="entry name" value="GINS_bundle-like_dom_sf"/>
</dbReference>
<dbReference type="Pfam" id="PF00505">
    <property type="entry name" value="HMG_box"/>
    <property type="match status" value="1"/>
</dbReference>
<evidence type="ECO:0000256" key="7">
    <source>
        <dbReference type="PROSITE-ProRule" id="PRU00267"/>
    </source>
</evidence>
<feature type="compositionally biased region" description="Low complexity" evidence="9">
    <location>
        <begin position="579"/>
        <end position="603"/>
    </location>
</feature>
<dbReference type="Pfam" id="PF05916">
    <property type="entry name" value="Sld5"/>
    <property type="match status" value="1"/>
</dbReference>
<dbReference type="InterPro" id="IPR036910">
    <property type="entry name" value="HMG_box_dom_sf"/>
</dbReference>
<evidence type="ECO:0000256" key="1">
    <source>
        <dbReference type="ARBA" id="ARBA00002340"/>
    </source>
</evidence>
<keyword evidence="12" id="KW-1185">Reference proteome</keyword>
<comment type="subunit">
    <text evidence="8">Component of the GINS complex.</text>
</comment>
<keyword evidence="6 7" id="KW-0539">Nucleus</keyword>
<dbReference type="SUPFAM" id="SSF47095">
    <property type="entry name" value="HMG-box"/>
    <property type="match status" value="1"/>
</dbReference>
<evidence type="ECO:0000256" key="2">
    <source>
        <dbReference type="ARBA" id="ARBA00004123"/>
    </source>
</evidence>